<evidence type="ECO:0000256" key="4">
    <source>
        <dbReference type="ARBA" id="ARBA00022679"/>
    </source>
</evidence>
<comment type="similarity">
    <text evidence="2">Belongs to the class-V pyridoxal-phosphate-dependent aminotransferase family. NifS/IscS subfamily.</text>
</comment>
<dbReference type="RefSeq" id="WP_013173832.1">
    <property type="nucleotide sequence ID" value="NC_014219.1"/>
</dbReference>
<dbReference type="EC" id="2.8.1.7" evidence="3"/>
<evidence type="ECO:0000256" key="5">
    <source>
        <dbReference type="ARBA" id="ARBA00022723"/>
    </source>
</evidence>
<evidence type="ECO:0000256" key="9">
    <source>
        <dbReference type="ARBA" id="ARBA00050776"/>
    </source>
</evidence>
<dbReference type="GO" id="GO:0051536">
    <property type="term" value="F:iron-sulfur cluster binding"/>
    <property type="evidence" value="ECO:0007669"/>
    <property type="project" value="UniProtKB-KW"/>
</dbReference>
<dbReference type="PANTHER" id="PTHR11601">
    <property type="entry name" value="CYSTEINE DESULFURYLASE FAMILY MEMBER"/>
    <property type="match status" value="1"/>
</dbReference>
<keyword evidence="4" id="KW-0808">Transferase</keyword>
<dbReference type="OrthoDB" id="9808002at2"/>
<dbReference type="GO" id="GO:0046872">
    <property type="term" value="F:metal ion binding"/>
    <property type="evidence" value="ECO:0007669"/>
    <property type="project" value="UniProtKB-KW"/>
</dbReference>
<comment type="cofactor">
    <cofactor evidence="1 10">
        <name>pyridoxal 5'-phosphate</name>
        <dbReference type="ChEBI" id="CHEBI:597326"/>
    </cofactor>
</comment>
<feature type="domain" description="Aminotransferase class V" evidence="11">
    <location>
        <begin position="4"/>
        <end position="363"/>
    </location>
</feature>
<gene>
    <name evidence="12" type="ordered locus">Bsel_2932</name>
</gene>
<dbReference type="HOGENOM" id="CLU_003433_0_0_9"/>
<dbReference type="Gene3D" id="3.90.1150.10">
    <property type="entry name" value="Aspartate Aminotransferase, domain 1"/>
    <property type="match status" value="1"/>
</dbReference>
<dbReference type="Proteomes" id="UP000000271">
    <property type="component" value="Chromosome"/>
</dbReference>
<keyword evidence="5" id="KW-0479">Metal-binding</keyword>
<evidence type="ECO:0000256" key="2">
    <source>
        <dbReference type="ARBA" id="ARBA00006490"/>
    </source>
</evidence>
<dbReference type="AlphaFoldDB" id="D6XZR8"/>
<dbReference type="STRING" id="439292.Bsel_2932"/>
<dbReference type="KEGG" id="bse:Bsel_2932"/>
<accession>D6XZR8</accession>
<dbReference type="InterPro" id="IPR015421">
    <property type="entry name" value="PyrdxlP-dep_Trfase_major"/>
</dbReference>
<keyword evidence="12" id="KW-0032">Aminotransferase</keyword>
<keyword evidence="7" id="KW-0408">Iron</keyword>
<comment type="catalytic activity">
    <reaction evidence="9">
        <text>(sulfur carrier)-H + L-cysteine = (sulfur carrier)-SH + L-alanine</text>
        <dbReference type="Rhea" id="RHEA:43892"/>
        <dbReference type="Rhea" id="RHEA-COMP:14737"/>
        <dbReference type="Rhea" id="RHEA-COMP:14739"/>
        <dbReference type="ChEBI" id="CHEBI:29917"/>
        <dbReference type="ChEBI" id="CHEBI:35235"/>
        <dbReference type="ChEBI" id="CHEBI:57972"/>
        <dbReference type="ChEBI" id="CHEBI:64428"/>
        <dbReference type="EC" id="2.8.1.7"/>
    </reaction>
</comment>
<keyword evidence="8" id="KW-0411">Iron-sulfur</keyword>
<dbReference type="PROSITE" id="PS00595">
    <property type="entry name" value="AA_TRANSFER_CLASS_5"/>
    <property type="match status" value="1"/>
</dbReference>
<evidence type="ECO:0000256" key="6">
    <source>
        <dbReference type="ARBA" id="ARBA00022898"/>
    </source>
</evidence>
<dbReference type="EMBL" id="CP001791">
    <property type="protein sequence ID" value="ADI00420.1"/>
    <property type="molecule type" value="Genomic_DNA"/>
</dbReference>
<dbReference type="GO" id="GO:0008483">
    <property type="term" value="F:transaminase activity"/>
    <property type="evidence" value="ECO:0007669"/>
    <property type="project" value="UniProtKB-KW"/>
</dbReference>
<dbReference type="Pfam" id="PF00266">
    <property type="entry name" value="Aminotran_5"/>
    <property type="match status" value="1"/>
</dbReference>
<keyword evidence="6" id="KW-0663">Pyridoxal phosphate</keyword>
<evidence type="ECO:0000256" key="3">
    <source>
        <dbReference type="ARBA" id="ARBA00012239"/>
    </source>
</evidence>
<dbReference type="eggNOG" id="COG1104">
    <property type="taxonomic scope" value="Bacteria"/>
</dbReference>
<name>D6XZR8_BACIE</name>
<dbReference type="InterPro" id="IPR020578">
    <property type="entry name" value="Aminotrans_V_PyrdxlP_BS"/>
</dbReference>
<sequence length="374" mass="40126">MTHIYLDYNASTPVDPRVLDVMLPLFASHYANPSSAHWAAGSSQAIIFEARKSLADRIGATPEEIVFTSGGSEANNHALKGTFDALTEKGTHIITTAIEHPAVTNPCRALTETRGAAITTVGVDESGTVNPRDIEDAIRPDTILISVMHANNETGAIQPIREIAAIARKHGVLLHTDAAQSFGKVPVHVDDLGVDLLSIAGHKCYAPKGIGALYIRSATRIDSLIHGAGHESGRRAGTESVPLIAALGKAADLAGEFLEQRDTLTSLRDNFFQGLKALFNDRITWNSQQVSLLPNTLNVSFHGYTGAGFLERVPEIAASTGSACHSGIVELSPVLQAMKVREETGMGTVRFSLGVQTTAEEIHQTLRLIEERFR</sequence>
<dbReference type="InterPro" id="IPR015424">
    <property type="entry name" value="PyrdxlP-dep_Trfase"/>
</dbReference>
<dbReference type="PANTHER" id="PTHR11601:SF34">
    <property type="entry name" value="CYSTEINE DESULFURASE"/>
    <property type="match status" value="1"/>
</dbReference>
<evidence type="ECO:0000256" key="7">
    <source>
        <dbReference type="ARBA" id="ARBA00023004"/>
    </source>
</evidence>
<reference evidence="12" key="1">
    <citation type="submission" date="2009-10" db="EMBL/GenBank/DDBJ databases">
        <title>Complete sequence of Bacillus selenitireducens MLS10.</title>
        <authorList>
            <consortium name="US DOE Joint Genome Institute"/>
            <person name="Lucas S."/>
            <person name="Copeland A."/>
            <person name="Lapidus A."/>
            <person name="Glavina del Rio T."/>
            <person name="Dalin E."/>
            <person name="Tice H."/>
            <person name="Bruce D."/>
            <person name="Goodwin L."/>
            <person name="Pitluck S."/>
            <person name="Sims D."/>
            <person name="Brettin T."/>
            <person name="Detter J.C."/>
            <person name="Han C."/>
            <person name="Larimer F."/>
            <person name="Land M."/>
            <person name="Hauser L."/>
            <person name="Kyrpides N."/>
            <person name="Ovchinnikova G."/>
            <person name="Stolz J."/>
        </authorList>
    </citation>
    <scope>NUCLEOTIDE SEQUENCE [LARGE SCALE GENOMIC DNA]</scope>
    <source>
        <strain evidence="12">MLS10</strain>
    </source>
</reference>
<dbReference type="SUPFAM" id="SSF53383">
    <property type="entry name" value="PLP-dependent transferases"/>
    <property type="match status" value="1"/>
</dbReference>
<protein>
    <recommendedName>
        <fullName evidence="3">cysteine desulfurase</fullName>
        <ecNumber evidence="3">2.8.1.7</ecNumber>
    </recommendedName>
</protein>
<evidence type="ECO:0000313" key="12">
    <source>
        <dbReference type="EMBL" id="ADI00420.1"/>
    </source>
</evidence>
<evidence type="ECO:0000313" key="13">
    <source>
        <dbReference type="Proteomes" id="UP000000271"/>
    </source>
</evidence>
<dbReference type="InterPro" id="IPR016454">
    <property type="entry name" value="Cysteine_dSase"/>
</dbReference>
<keyword evidence="13" id="KW-1185">Reference proteome</keyword>
<dbReference type="InterPro" id="IPR000192">
    <property type="entry name" value="Aminotrans_V_dom"/>
</dbReference>
<dbReference type="Gene3D" id="3.40.640.10">
    <property type="entry name" value="Type I PLP-dependent aspartate aminotransferase-like (Major domain)"/>
    <property type="match status" value="1"/>
</dbReference>
<dbReference type="PIRSF" id="PIRSF005572">
    <property type="entry name" value="NifS"/>
    <property type="match status" value="1"/>
</dbReference>
<organism evidence="12 13">
    <name type="scientific">Bacillus selenitireducens (strain ATCC 700615 / DSM 15326 / MLS10)</name>
    <dbReference type="NCBI Taxonomy" id="439292"/>
    <lineage>
        <taxon>Bacteria</taxon>
        <taxon>Bacillati</taxon>
        <taxon>Bacillota</taxon>
        <taxon>Bacilli</taxon>
        <taxon>Bacillales</taxon>
        <taxon>Bacillaceae</taxon>
        <taxon>Salisediminibacterium</taxon>
    </lineage>
</organism>
<evidence type="ECO:0000256" key="1">
    <source>
        <dbReference type="ARBA" id="ARBA00001933"/>
    </source>
</evidence>
<dbReference type="Gene3D" id="1.10.260.50">
    <property type="match status" value="1"/>
</dbReference>
<dbReference type="InterPro" id="IPR015422">
    <property type="entry name" value="PyrdxlP-dep_Trfase_small"/>
</dbReference>
<evidence type="ECO:0000259" key="11">
    <source>
        <dbReference type="Pfam" id="PF00266"/>
    </source>
</evidence>
<dbReference type="FunFam" id="3.40.640.10:FF:000084">
    <property type="entry name" value="IscS-like cysteine desulfurase"/>
    <property type="match status" value="1"/>
</dbReference>
<evidence type="ECO:0000256" key="8">
    <source>
        <dbReference type="ARBA" id="ARBA00023014"/>
    </source>
</evidence>
<dbReference type="GO" id="GO:0031071">
    <property type="term" value="F:cysteine desulfurase activity"/>
    <property type="evidence" value="ECO:0007669"/>
    <property type="project" value="UniProtKB-EC"/>
</dbReference>
<proteinExistence type="inferred from homology"/>
<evidence type="ECO:0000256" key="10">
    <source>
        <dbReference type="RuleBase" id="RU004504"/>
    </source>
</evidence>